<feature type="compositionally biased region" description="Polar residues" evidence="5">
    <location>
        <begin position="1066"/>
        <end position="1077"/>
    </location>
</feature>
<dbReference type="NCBIfam" id="TIGR01167">
    <property type="entry name" value="LPXTG_anchor"/>
    <property type="match status" value="1"/>
</dbReference>
<feature type="compositionally biased region" description="Gly residues" evidence="5">
    <location>
        <begin position="1691"/>
        <end position="1704"/>
    </location>
</feature>
<feature type="domain" description="Gram-positive cocci surface proteins LPxTG" evidence="7">
    <location>
        <begin position="1770"/>
        <end position="1802"/>
    </location>
</feature>
<feature type="compositionally biased region" description="Low complexity" evidence="5">
    <location>
        <begin position="1379"/>
        <end position="1397"/>
    </location>
</feature>
<keyword evidence="1" id="KW-0134">Cell wall</keyword>
<dbReference type="Proteomes" id="UP000663608">
    <property type="component" value="Chromosome"/>
</dbReference>
<dbReference type="InterPro" id="IPR046762">
    <property type="entry name" value="pAdhesive_17"/>
</dbReference>
<evidence type="ECO:0000256" key="1">
    <source>
        <dbReference type="ARBA" id="ARBA00022512"/>
    </source>
</evidence>
<feature type="compositionally biased region" description="Polar residues" evidence="5">
    <location>
        <begin position="1430"/>
        <end position="1441"/>
    </location>
</feature>
<accession>A0AA45KF13</accession>
<keyword evidence="3" id="KW-0732">Signal</keyword>
<dbReference type="KEGG" id="lti:JW886_06260"/>
<feature type="compositionally biased region" description="Polar residues" evidence="5">
    <location>
        <begin position="1157"/>
        <end position="1168"/>
    </location>
</feature>
<dbReference type="InterPro" id="IPR013783">
    <property type="entry name" value="Ig-like_fold"/>
</dbReference>
<keyword evidence="6" id="KW-0472">Membrane</keyword>
<dbReference type="InterPro" id="IPR019931">
    <property type="entry name" value="LPXTG_anchor"/>
</dbReference>
<feature type="compositionally biased region" description="Polar residues" evidence="5">
    <location>
        <begin position="1339"/>
        <end position="1350"/>
    </location>
</feature>
<feature type="compositionally biased region" description="Polar residues" evidence="5">
    <location>
        <begin position="1276"/>
        <end position="1287"/>
    </location>
</feature>
<feature type="transmembrane region" description="Helical" evidence="6">
    <location>
        <begin position="20"/>
        <end position="43"/>
    </location>
</feature>
<dbReference type="Pfam" id="PF20609">
    <property type="entry name" value="pAdhesive_17"/>
    <property type="match status" value="1"/>
</dbReference>
<dbReference type="PROSITE" id="PS50847">
    <property type="entry name" value="GRAM_POS_ANCHORING"/>
    <property type="match status" value="1"/>
</dbReference>
<organism evidence="8 9">
    <name type="scientific">Lactococcus taiwanensis</name>
    <dbReference type="NCBI Taxonomy" id="1151742"/>
    <lineage>
        <taxon>Bacteria</taxon>
        <taxon>Bacillati</taxon>
        <taxon>Bacillota</taxon>
        <taxon>Bacilli</taxon>
        <taxon>Lactobacillales</taxon>
        <taxon>Streptococcaceae</taxon>
        <taxon>Lactococcus</taxon>
    </lineage>
</organism>
<proteinExistence type="predicted"/>
<feature type="compositionally biased region" description="Polar residues" evidence="5">
    <location>
        <begin position="1711"/>
        <end position="1720"/>
    </location>
</feature>
<feature type="compositionally biased region" description="Low complexity" evidence="5">
    <location>
        <begin position="1467"/>
        <end position="1482"/>
    </location>
</feature>
<feature type="region of interest" description="Disordered" evidence="5">
    <location>
        <begin position="844"/>
        <end position="876"/>
    </location>
</feature>
<dbReference type="NCBIfam" id="NF033510">
    <property type="entry name" value="Ca_tandemer"/>
    <property type="match status" value="7"/>
</dbReference>
<keyword evidence="6" id="KW-0812">Transmembrane</keyword>
<feature type="compositionally biased region" description="Low complexity" evidence="5">
    <location>
        <begin position="1106"/>
        <end position="1124"/>
    </location>
</feature>
<keyword evidence="2" id="KW-0964">Secreted</keyword>
<evidence type="ECO:0000259" key="7">
    <source>
        <dbReference type="PROSITE" id="PS50847"/>
    </source>
</evidence>
<feature type="compositionally biased region" description="Polar residues" evidence="5">
    <location>
        <begin position="1094"/>
        <end position="1105"/>
    </location>
</feature>
<dbReference type="InterPro" id="IPR041498">
    <property type="entry name" value="Big_6"/>
</dbReference>
<protein>
    <submittedName>
        <fullName evidence="8">LPXTG cell wall anchor domain-containing protein</fullName>
    </submittedName>
</protein>
<keyword evidence="6" id="KW-1133">Transmembrane helix</keyword>
<feature type="compositionally biased region" description="Low complexity" evidence="5">
    <location>
        <begin position="1288"/>
        <end position="1306"/>
    </location>
</feature>
<gene>
    <name evidence="8" type="ORF">JW886_06260</name>
</gene>
<dbReference type="EMBL" id="CP070872">
    <property type="protein sequence ID" value="QSE76072.1"/>
    <property type="molecule type" value="Genomic_DNA"/>
</dbReference>
<keyword evidence="9" id="KW-1185">Reference proteome</keyword>
<dbReference type="Gene3D" id="2.60.40.10">
    <property type="entry name" value="Immunoglobulins"/>
    <property type="match status" value="8"/>
</dbReference>
<feature type="region of interest" description="Disordered" evidence="5">
    <location>
        <begin position="1673"/>
        <end position="1758"/>
    </location>
</feature>
<feature type="compositionally biased region" description="Polar residues" evidence="5">
    <location>
        <begin position="1185"/>
        <end position="1196"/>
    </location>
</feature>
<dbReference type="InterPro" id="IPR046763">
    <property type="entry name" value="Phage_tube_C"/>
</dbReference>
<evidence type="ECO:0000313" key="9">
    <source>
        <dbReference type="Proteomes" id="UP000663608"/>
    </source>
</evidence>
<feature type="transmembrane region" description="Helical" evidence="6">
    <location>
        <begin position="1779"/>
        <end position="1798"/>
    </location>
</feature>
<name>A0AA45KF13_9LACT</name>
<evidence type="ECO:0000256" key="4">
    <source>
        <dbReference type="ARBA" id="ARBA00023088"/>
    </source>
</evidence>
<feature type="compositionally biased region" description="Polar residues" evidence="5">
    <location>
        <begin position="1732"/>
        <end position="1758"/>
    </location>
</feature>
<dbReference type="Pfam" id="PF17936">
    <property type="entry name" value="Big_6"/>
    <property type="match status" value="8"/>
</dbReference>
<feature type="compositionally biased region" description="Polar residues" evidence="5">
    <location>
        <begin position="1367"/>
        <end position="1378"/>
    </location>
</feature>
<dbReference type="RefSeq" id="WP_205871594.1">
    <property type="nucleotide sequence ID" value="NZ_CP070872.1"/>
</dbReference>
<evidence type="ECO:0000256" key="5">
    <source>
        <dbReference type="SAM" id="MobiDB-lite"/>
    </source>
</evidence>
<keyword evidence="4" id="KW-0572">Peptidoglycan-anchor</keyword>
<evidence type="ECO:0000313" key="8">
    <source>
        <dbReference type="EMBL" id="QSE76072.1"/>
    </source>
</evidence>
<evidence type="ECO:0000256" key="2">
    <source>
        <dbReference type="ARBA" id="ARBA00022525"/>
    </source>
</evidence>
<feature type="compositionally biased region" description="Low complexity" evidence="5">
    <location>
        <begin position="1197"/>
        <end position="1215"/>
    </location>
</feature>
<dbReference type="Pfam" id="PF00746">
    <property type="entry name" value="Gram_pos_anchor"/>
    <property type="match status" value="1"/>
</dbReference>
<reference evidence="8 9" key="1">
    <citation type="submission" date="2021-02" db="EMBL/GenBank/DDBJ databases">
        <title>Complete genome sequence of Lactococcus lactis strain K_LL004.</title>
        <authorList>
            <person name="Kim H.B."/>
        </authorList>
    </citation>
    <scope>NUCLEOTIDE SEQUENCE [LARGE SCALE GENOMIC DNA]</scope>
    <source>
        <strain evidence="8 9">K_LL004</strain>
    </source>
</reference>
<evidence type="ECO:0000256" key="3">
    <source>
        <dbReference type="ARBA" id="ARBA00022729"/>
    </source>
</evidence>
<evidence type="ECO:0000256" key="6">
    <source>
        <dbReference type="SAM" id="Phobius"/>
    </source>
</evidence>
<feature type="region of interest" description="Disordered" evidence="5">
    <location>
        <begin position="1061"/>
        <end position="1500"/>
    </location>
</feature>
<dbReference type="Pfam" id="PF20608">
    <property type="entry name" value="Phage_tube_C"/>
    <property type="match status" value="6"/>
</dbReference>
<feature type="compositionally biased region" description="Polar residues" evidence="5">
    <location>
        <begin position="862"/>
        <end position="876"/>
    </location>
</feature>
<feature type="compositionally biased region" description="Polar residues" evidence="5">
    <location>
        <begin position="1248"/>
        <end position="1259"/>
    </location>
</feature>
<sequence length="1802" mass="177517">MDTLKQTKLSKTKLITKRKVLSATMSGGLLMTSILVPTAYSLLEHQITAKADVLDIDLLSNVNASNTSGTTAENRWTSDSGAQNVNFTISGSTLAGASLLNGQRYAVLAVPQELRGFVSPNGNTTVNTNITVDLNQVALLNTLVSAGDTFLNSVTTLLDSNPLASLDLTEVTRQLNLLKSVQSIGGGNFSATTSIDGTGALISAQLDDGLGQVLAQNLTTILTNLKNAINALQATGLAATVVNTALLPLKATFTAAVDVVLNPLINGTGDILSQLLNASVLGDTSITIPTTITPPTLQGPLDARFVGTAVKSNFLDVSILSNANGVSYVYLDGTNSATLVAPTGNLEATTSASGATDATADLPTTLKDSTGADVPVSSIITDSTGATVTNGGLGAGTYTVTYSAAGYDDVTQTLIVSDPSTTATLVAPTGNLEATTSASGATDATADLATTLKDSTGADVSVTSIITDSTGATVTNGGLGAGTYTVTYSAAGYDDVTQTLIVSDPSTTATLVAPTGNLEATTSASGATDATADLATTLKDSTGADVSVTSIITDSTGATVTNGSLGAGTYTVTYSAAGYDDVTQTLIVSDPSTTATLVAPTGNLEATTSASGATDATADLPTTLKDSTGADVPVSSIITDSTGATVTNGSLGAGTYTVTYSAAGYDDVTQTLIVSDPSTTATLVAPTGNLEATTSASGATDATADLPTTLKDSTGADVSVTSIITDSTGATVTNGSLGAGTYTVTYSAAGYDDVTQTLIVSDPSDTTAPNAPVVTEVSGNSQIGYTVKGTAEPNAIVTIYDDANNQVGTAQANASGEFTVTLAGEVGPSSLLSITATDSSGNISDSANFNTPGDPIPGAPTATASGDSTNGYTVSGNAEANSTVTIKDLDGNVLGTTVANDDGSYSVALPVGPRPEQTLEATATNSFGESSSTTFVTPMDPSLNAPSGTLTATTTAPGASDANAPILTELTDSNGNTVSVTAVIRDSEGEIVVNGQLAAGSYTVTYSAPGYADVTQILEVTDAPDTTAPEAPTVGGVTGNSTDGYVVSGTGEAGSTITIKDDAGNTVGTGTVDSEGNYSIEVPGSVGPDAPLTVTATDNSGNTSQPTSTTTPSDPDTTAPEAPTVGGVTGNSTDGYVVSGTGEAGSTITIKDDAGNTVGTGTVDSEGNYSIEVPGSVGPDAPLTVTATDNSGNTSQPTSTTTPSDPDTTAPEAPTVGGVTGNSTDGYVVSGTGEVGSTITIKDDAGNTVGTGTVDSEGNYSIEVPGSVGPDAPLTVTATDNSGNTSQPTSTTTPSDPDTTAPEAPTVGGVTGNSTDGYVVSGTGEAGSTITIKDDAGNTVGTGTVDSEGNYSIEVPGSVGPDAPLTVTATDNSGNTSQPTSTTTPSDPDTTAPEAPTVGGVTGNSTDGYVVSGTGEVGSTITIKDDAGNTVGTGTVDSEGNYSIEVPGSVGPDAPLTVTATDNSGNTSQPTSTTTPSDPDTTAPEAPKVTSVSGNSGKGYTIKGKAEAGALVNVYDNDNNLLGSVRADSNGSFTIVLPKGSVGANQPLTLTATDKSGNTSGKAYSVTPADQVIAPPSAVATGSSSKGYTISGYAGKEYAGGTVTIVVPAPQSKLFRANLALPGQVLGVATIDANGNYVLIVEPGAAYALEDLQAYTTYDGLISVMTNFTTPADPTDAGGNTGNGNNNGNNTGTGGEGTGTGTGTGQPVVSDGSNGATSGQTGNGNGGLEATPISNSGTNAWGNGNTTPSLQSASGLTNSTSGKNFGANSLPSTGEASTGWLGALGAFLLTSLGSLLFWRKKQ</sequence>